<dbReference type="NCBIfam" id="NF041131">
    <property type="entry name" value="RicT_YaaT_fam"/>
    <property type="match status" value="1"/>
</dbReference>
<gene>
    <name evidence="3" type="primary">yaaT</name>
    <name evidence="3" type="ordered locus">Tph_c28770</name>
</gene>
<feature type="compositionally biased region" description="Acidic residues" evidence="1">
    <location>
        <begin position="252"/>
        <end position="264"/>
    </location>
</feature>
<evidence type="ECO:0000256" key="1">
    <source>
        <dbReference type="SAM" id="MobiDB-lite"/>
    </source>
</evidence>
<organism evidence="3 4">
    <name type="scientific">Thermacetogenium phaeum (strain ATCC BAA-254 / DSM 26808 / PB)</name>
    <dbReference type="NCBI Taxonomy" id="1089553"/>
    <lineage>
        <taxon>Bacteria</taxon>
        <taxon>Bacillati</taxon>
        <taxon>Bacillota</taxon>
        <taxon>Clostridia</taxon>
        <taxon>Thermoanaerobacterales</taxon>
        <taxon>Thermoanaerobacteraceae</taxon>
        <taxon>Thermacetogenium</taxon>
    </lineage>
</organism>
<sequence length="282" mass="30839">MDGNEKLSEETQAAPRERNAPCEAEGGSVTVVGVRFRKAGRVYYFKPGEEDLQPGDRVIVETVRGIESGTVVMGPQELPLDEVVVPLREVIRKATPEDIAVVAENERRAREAFAICEQKIVEHGLPMKLVDVEFTFDVGKILFYFTAEGRVDFRELVKDLAAIFRTRIELRQIGVRDEAKLLGGIGPCGRELCCSTWLGDFEPVSIRMAKGQNLSLNPTKISGICGRLMCCLKFENECYNCMRQEQEAEAEESACGEAAGEEESPSGGGEEGAAEGENGGNG</sequence>
<protein>
    <submittedName>
        <fullName evidence="3">Stage 0 sporulation protein YaaT</fullName>
    </submittedName>
</protein>
<evidence type="ECO:0000313" key="3">
    <source>
        <dbReference type="EMBL" id="AFV13042.1"/>
    </source>
</evidence>
<dbReference type="KEGG" id="tpz:Tph_c28770"/>
<evidence type="ECO:0000313" key="4">
    <source>
        <dbReference type="Proteomes" id="UP000000467"/>
    </source>
</evidence>
<dbReference type="HOGENOM" id="CLU_033149_2_0_9"/>
<feature type="compositionally biased region" description="Basic and acidic residues" evidence="1">
    <location>
        <begin position="1"/>
        <end position="20"/>
    </location>
</feature>
<keyword evidence="4" id="KW-1185">Reference proteome</keyword>
<dbReference type="PANTHER" id="PTHR43830:SF3">
    <property type="entry name" value="PROTEIN PSP1"/>
    <property type="match status" value="1"/>
</dbReference>
<feature type="region of interest" description="Disordered" evidence="1">
    <location>
        <begin position="1"/>
        <end position="22"/>
    </location>
</feature>
<feature type="region of interest" description="Disordered" evidence="1">
    <location>
        <begin position="252"/>
        <end position="282"/>
    </location>
</feature>
<dbReference type="PROSITE" id="PS51411">
    <property type="entry name" value="PSP1_C"/>
    <property type="match status" value="1"/>
</dbReference>
<dbReference type="Proteomes" id="UP000000467">
    <property type="component" value="Chromosome"/>
</dbReference>
<dbReference type="eggNOG" id="COG1774">
    <property type="taxonomic scope" value="Bacteria"/>
</dbReference>
<dbReference type="RefSeq" id="WP_015051900.1">
    <property type="nucleotide sequence ID" value="NC_018870.1"/>
</dbReference>
<feature type="compositionally biased region" description="Gly residues" evidence="1">
    <location>
        <begin position="266"/>
        <end position="282"/>
    </location>
</feature>
<dbReference type="InterPro" id="IPR007557">
    <property type="entry name" value="PSP1_C"/>
</dbReference>
<dbReference type="OrthoDB" id="9779344at2"/>
<dbReference type="EMBL" id="CP003732">
    <property type="protein sequence ID" value="AFV13042.1"/>
    <property type="molecule type" value="Genomic_DNA"/>
</dbReference>
<proteinExistence type="predicted"/>
<dbReference type="GO" id="GO:0005737">
    <property type="term" value="C:cytoplasm"/>
    <property type="evidence" value="ECO:0007669"/>
    <property type="project" value="TreeGrafter"/>
</dbReference>
<feature type="domain" description="PSP1 C-terminal" evidence="2">
    <location>
        <begin position="88"/>
        <end position="173"/>
    </location>
</feature>
<dbReference type="AlphaFoldDB" id="K4LLQ9"/>
<dbReference type="InterPro" id="IPR047767">
    <property type="entry name" value="PSP1-like"/>
</dbReference>
<dbReference type="STRING" id="1089553.Tph_c28770"/>
<accession>K4LLQ9</accession>
<reference evidence="3 4" key="1">
    <citation type="journal article" date="2012" name="BMC Genomics">
        <title>Genome-guided analysis of physiological and morphological traits of the fermentative acetate oxidizer Thermacetogenium phaeum.</title>
        <authorList>
            <person name="Oehler D."/>
            <person name="Poehlein A."/>
            <person name="Leimbach A."/>
            <person name="Muller N."/>
            <person name="Daniel R."/>
            <person name="Gottschalk G."/>
            <person name="Schink B."/>
        </authorList>
    </citation>
    <scope>NUCLEOTIDE SEQUENCE [LARGE SCALE GENOMIC DNA]</scope>
    <source>
        <strain evidence="4">ATCC BAA-254 / DSM 26808 / PB</strain>
    </source>
</reference>
<evidence type="ECO:0000259" key="2">
    <source>
        <dbReference type="PROSITE" id="PS51411"/>
    </source>
</evidence>
<dbReference type="PANTHER" id="PTHR43830">
    <property type="entry name" value="PROTEIN PSP1"/>
    <property type="match status" value="1"/>
</dbReference>
<dbReference type="Pfam" id="PF04468">
    <property type="entry name" value="PSP1"/>
    <property type="match status" value="1"/>
</dbReference>
<name>K4LLQ9_THEPS</name>